<comment type="caution">
    <text evidence="1">The sequence shown here is derived from an EMBL/GenBank/DDBJ whole genome shotgun (WGS) entry which is preliminary data.</text>
</comment>
<accession>A0A4V3BS32</accession>
<reference evidence="1 2" key="1">
    <citation type="submission" date="2019-03" db="EMBL/GenBank/DDBJ databases">
        <title>Genomic Encyclopedia of Type Strains, Phase IV (KMG-IV): sequencing the most valuable type-strain genomes for metagenomic binning, comparative biology and taxonomic classification.</title>
        <authorList>
            <person name="Goeker M."/>
        </authorList>
    </citation>
    <scope>NUCLEOTIDE SEQUENCE [LARGE SCALE GENOMIC DNA]</scope>
    <source>
        <strain evidence="1 2">DSM 25059</strain>
    </source>
</reference>
<dbReference type="SUPFAM" id="SSF48019">
    <property type="entry name" value="post-AAA+ oligomerization domain-like"/>
    <property type="match status" value="1"/>
</dbReference>
<dbReference type="Gene3D" id="1.20.272.10">
    <property type="match status" value="1"/>
</dbReference>
<organism evidence="1 2">
    <name type="scientific">Stakelama pacifica</name>
    <dbReference type="NCBI Taxonomy" id="517720"/>
    <lineage>
        <taxon>Bacteria</taxon>
        <taxon>Pseudomonadati</taxon>
        <taxon>Pseudomonadota</taxon>
        <taxon>Alphaproteobacteria</taxon>
        <taxon>Sphingomonadales</taxon>
        <taxon>Sphingomonadaceae</taxon>
        <taxon>Stakelama</taxon>
    </lineage>
</organism>
<dbReference type="EMBL" id="SNWD01000026">
    <property type="protein sequence ID" value="TDN77738.1"/>
    <property type="molecule type" value="Genomic_DNA"/>
</dbReference>
<dbReference type="GO" id="GO:0006260">
    <property type="term" value="P:DNA replication"/>
    <property type="evidence" value="ECO:0007669"/>
    <property type="project" value="InterPro"/>
</dbReference>
<keyword evidence="2" id="KW-1185">Reference proteome</keyword>
<dbReference type="Proteomes" id="UP000295493">
    <property type="component" value="Unassembled WGS sequence"/>
</dbReference>
<dbReference type="InterPro" id="IPR008921">
    <property type="entry name" value="DNA_pol3_clamp-load_cplx_C"/>
</dbReference>
<dbReference type="RefSeq" id="WP_133497217.1">
    <property type="nucleotide sequence ID" value="NZ_BMLU01000027.1"/>
</dbReference>
<gene>
    <name evidence="1" type="ORF">EV664_1261</name>
</gene>
<sequence>MHDTNPTRLDPWAASSLLQKAIRRGETDLAIHAARSLHRQRGNGIWRRFLIIAFEDVGIGNLDLVRRVTLANIDRQSRKTFGTDDEAVATFARDLSESPKDRSSWSEPVVSTIYE</sequence>
<dbReference type="GO" id="GO:0003677">
    <property type="term" value="F:DNA binding"/>
    <property type="evidence" value="ECO:0007669"/>
    <property type="project" value="InterPro"/>
</dbReference>
<evidence type="ECO:0000313" key="1">
    <source>
        <dbReference type="EMBL" id="TDN77738.1"/>
    </source>
</evidence>
<protein>
    <submittedName>
        <fullName evidence="1">Uncharacterized protein</fullName>
    </submittedName>
</protein>
<evidence type="ECO:0000313" key="2">
    <source>
        <dbReference type="Proteomes" id="UP000295493"/>
    </source>
</evidence>
<dbReference type="OrthoDB" id="8013467at2"/>
<name>A0A4V3BS32_9SPHN</name>
<proteinExistence type="predicted"/>
<dbReference type="AlphaFoldDB" id="A0A4V3BS32"/>